<dbReference type="PRINTS" id="PR00111">
    <property type="entry name" value="ABHYDROLASE"/>
</dbReference>
<dbReference type="InterPro" id="IPR029058">
    <property type="entry name" value="AB_hydrolase_fold"/>
</dbReference>
<accession>A0A365U990</accession>
<dbReference type="InterPro" id="IPR000073">
    <property type="entry name" value="AB_hydrolase_1"/>
</dbReference>
<dbReference type="Pfam" id="PF12697">
    <property type="entry name" value="Abhydrolase_6"/>
    <property type="match status" value="1"/>
</dbReference>
<organism evidence="3 4">
    <name type="scientific">Rhodosalinus halophilus</name>
    <dbReference type="NCBI Taxonomy" id="2259333"/>
    <lineage>
        <taxon>Bacteria</taxon>
        <taxon>Pseudomonadati</taxon>
        <taxon>Pseudomonadota</taxon>
        <taxon>Alphaproteobacteria</taxon>
        <taxon>Rhodobacterales</taxon>
        <taxon>Paracoccaceae</taxon>
        <taxon>Rhodosalinus</taxon>
    </lineage>
</organism>
<dbReference type="GO" id="GO:0016020">
    <property type="term" value="C:membrane"/>
    <property type="evidence" value="ECO:0007669"/>
    <property type="project" value="TreeGrafter"/>
</dbReference>
<evidence type="ECO:0000259" key="2">
    <source>
        <dbReference type="Pfam" id="PF12697"/>
    </source>
</evidence>
<sequence length="269" mass="28635">MTLPCRDAGEGPAILFLHGWTMRGAVFDDQIARLSGRFRCLAPDLPGHGGARERPGGIGAAADALARLLDARGLDRVTLVGWSMGAAVAWRLGARHGSERIAAMLSVEMGPRLRNGPDWRLGLRQQEGAPLPVPGDWAAGADAIARSMFAPGAPDALVERAARWVRDNDGAAMAALWRELLAMDAREDLAALSGVPLTAAYGARSRVYPPETAHWVAQAVPGGRVHRFARSGHSPHLEEPEAFAALVARIAAESAARQARPLPARRARL</sequence>
<dbReference type="Proteomes" id="UP000253370">
    <property type="component" value="Unassembled WGS sequence"/>
</dbReference>
<dbReference type="PANTHER" id="PTHR43798:SF31">
    <property type="entry name" value="AB HYDROLASE SUPERFAMILY PROTEIN YCLE"/>
    <property type="match status" value="1"/>
</dbReference>
<dbReference type="OrthoDB" id="9779853at2"/>
<dbReference type="GO" id="GO:0016787">
    <property type="term" value="F:hydrolase activity"/>
    <property type="evidence" value="ECO:0007669"/>
    <property type="project" value="UniProtKB-KW"/>
</dbReference>
<dbReference type="SUPFAM" id="SSF53474">
    <property type="entry name" value="alpha/beta-Hydrolases"/>
    <property type="match status" value="1"/>
</dbReference>
<evidence type="ECO:0000313" key="4">
    <source>
        <dbReference type="Proteomes" id="UP000253370"/>
    </source>
</evidence>
<dbReference type="InterPro" id="IPR050266">
    <property type="entry name" value="AB_hydrolase_sf"/>
</dbReference>
<dbReference type="RefSeq" id="WP_113288772.1">
    <property type="nucleotide sequence ID" value="NZ_QNTQ01000006.1"/>
</dbReference>
<dbReference type="EMBL" id="QNTQ01000006">
    <property type="protein sequence ID" value="RBI85514.1"/>
    <property type="molecule type" value="Genomic_DNA"/>
</dbReference>
<gene>
    <name evidence="3" type="ORF">DRV85_07170</name>
</gene>
<name>A0A365U990_9RHOB</name>
<feature type="domain" description="AB hydrolase-1" evidence="2">
    <location>
        <begin position="14"/>
        <end position="245"/>
    </location>
</feature>
<protein>
    <submittedName>
        <fullName evidence="3">Alpha/beta hydrolase</fullName>
    </submittedName>
</protein>
<dbReference type="PANTHER" id="PTHR43798">
    <property type="entry name" value="MONOACYLGLYCEROL LIPASE"/>
    <property type="match status" value="1"/>
</dbReference>
<reference evidence="3 4" key="1">
    <citation type="submission" date="2018-07" db="EMBL/GenBank/DDBJ databases">
        <title>Rhodosalinus sp. strain E84T genomic sequence and assembly.</title>
        <authorList>
            <person name="Liu Z.-W."/>
            <person name="Lu D.-C."/>
        </authorList>
    </citation>
    <scope>NUCLEOTIDE SEQUENCE [LARGE SCALE GENOMIC DNA]</scope>
    <source>
        <strain evidence="3 4">E84</strain>
    </source>
</reference>
<evidence type="ECO:0000256" key="1">
    <source>
        <dbReference type="ARBA" id="ARBA00022801"/>
    </source>
</evidence>
<evidence type="ECO:0000313" key="3">
    <source>
        <dbReference type="EMBL" id="RBI85514.1"/>
    </source>
</evidence>
<dbReference type="Gene3D" id="3.40.50.1820">
    <property type="entry name" value="alpha/beta hydrolase"/>
    <property type="match status" value="1"/>
</dbReference>
<keyword evidence="4" id="KW-1185">Reference proteome</keyword>
<proteinExistence type="predicted"/>
<keyword evidence="1 3" id="KW-0378">Hydrolase</keyword>
<comment type="caution">
    <text evidence="3">The sequence shown here is derived from an EMBL/GenBank/DDBJ whole genome shotgun (WGS) entry which is preliminary data.</text>
</comment>
<dbReference type="AlphaFoldDB" id="A0A365U990"/>